<sequence length="471" mass="54062">MLLPQAAERLLQTLTKYSSMIGQEKLVLPDLEIAERKGHCQELIEEIDKELSIEPLSLLKQIEEILEDIHKKCVSTETAEEESILPEQTTILIQSQSKKRFVLSKNIPRPQINFKSRKDTYAMKSEGFCFSKQAKSAESTSAARDSAQQREGGLPGAKEMEVQSDVLKQAYNALKNVDSAADITPIIYYIKTEEECEMANSHIMQEKIIGVDIKTHKFRSYSGFTCYIQVATLESVYIFDMIELRNHSKLLTFWSEPSIVKVFYKASEKIAWLRKDLQYTVVSYIDLLSLHGYPEEPIRNLGRAVFYSTGRQVRKKLQLMDWRYKPVSDEMYTDLTEQVGYLLLAAAGMISRCTEKEFVSGYKYGVEAVQEPLTPEEFLLAKGIEPTESLVKIVMLRDFIAKQEDESPQFLMTDRQLVRFIKEQPSSPEQIFSLFKKISPLFKANMNNFVNLLHSKHKSSSFNMTALKDRS</sequence>
<dbReference type="InterPro" id="IPR012337">
    <property type="entry name" value="RNaseH-like_sf"/>
</dbReference>
<evidence type="ECO:0000256" key="2">
    <source>
        <dbReference type="ARBA" id="ARBA00023242"/>
    </source>
</evidence>
<dbReference type="HOGENOM" id="CLU_580162_0_0_1"/>
<dbReference type="AlphaFoldDB" id="A0A086J0W3"/>
<dbReference type="InterPro" id="IPR044876">
    <property type="entry name" value="HRDC_dom_sf"/>
</dbReference>
<dbReference type="InterPro" id="IPR002121">
    <property type="entry name" value="HRDC_dom"/>
</dbReference>
<dbReference type="GO" id="GO:0003727">
    <property type="term" value="F:single-stranded RNA binding"/>
    <property type="evidence" value="ECO:0007669"/>
    <property type="project" value="TreeGrafter"/>
</dbReference>
<proteinExistence type="predicted"/>
<dbReference type="InterPro" id="IPR045092">
    <property type="entry name" value="Rrp6-like"/>
</dbReference>
<evidence type="ECO:0000313" key="4">
    <source>
        <dbReference type="EMBL" id="KFG25781.1"/>
    </source>
</evidence>
<dbReference type="RefSeq" id="XP_052904336.1">
    <property type="nucleotide sequence ID" value="XM_053049386.1"/>
</dbReference>
<dbReference type="GO" id="GO:0071035">
    <property type="term" value="P:nuclear polyadenylation-dependent rRNA catabolic process"/>
    <property type="evidence" value="ECO:0007669"/>
    <property type="project" value="TreeGrafter"/>
</dbReference>
<dbReference type="PANTHER" id="PTHR12124:SF47">
    <property type="entry name" value="EXOSOME COMPONENT 10"/>
    <property type="match status" value="1"/>
</dbReference>
<dbReference type="Proteomes" id="UP000054524">
    <property type="component" value="Unassembled WGS sequence"/>
</dbReference>
<keyword evidence="2" id="KW-0539">Nucleus</keyword>
<dbReference type="InterPro" id="IPR036397">
    <property type="entry name" value="RNaseH_sf"/>
</dbReference>
<dbReference type="Gene3D" id="3.30.420.10">
    <property type="entry name" value="Ribonuclease H-like superfamily/Ribonuclease H"/>
    <property type="match status" value="1"/>
</dbReference>
<dbReference type="GO" id="GO:0000175">
    <property type="term" value="F:3'-5'-RNA exonuclease activity"/>
    <property type="evidence" value="ECO:0007669"/>
    <property type="project" value="InterPro"/>
</dbReference>
<gene>
    <name evidence="4" type="ORF">NESG_01765</name>
</gene>
<dbReference type="GO" id="GO:0071037">
    <property type="term" value="P:nuclear polyadenylation-dependent snRNA catabolic process"/>
    <property type="evidence" value="ECO:0007669"/>
    <property type="project" value="TreeGrafter"/>
</dbReference>
<dbReference type="GO" id="GO:0000166">
    <property type="term" value="F:nucleotide binding"/>
    <property type="evidence" value="ECO:0007669"/>
    <property type="project" value="InterPro"/>
</dbReference>
<organism evidence="4 5">
    <name type="scientific">Nematocida ausubeli (strain ATCC PRA-371 / ERTm2)</name>
    <name type="common">Nematode killer fungus</name>
    <dbReference type="NCBI Taxonomy" id="1913371"/>
    <lineage>
        <taxon>Eukaryota</taxon>
        <taxon>Fungi</taxon>
        <taxon>Fungi incertae sedis</taxon>
        <taxon>Microsporidia</taxon>
        <taxon>Nematocida</taxon>
    </lineage>
</organism>
<dbReference type="Pfam" id="PF01612">
    <property type="entry name" value="DNA_pol_A_exo1"/>
    <property type="match status" value="1"/>
</dbReference>
<evidence type="ECO:0000259" key="3">
    <source>
        <dbReference type="PROSITE" id="PS50967"/>
    </source>
</evidence>
<feature type="domain" description="HRDC" evidence="3">
    <location>
        <begin position="383"/>
        <end position="463"/>
    </location>
</feature>
<dbReference type="EMBL" id="AKIJ01000004">
    <property type="protein sequence ID" value="KFG25781.1"/>
    <property type="molecule type" value="Genomic_DNA"/>
</dbReference>
<keyword evidence="5" id="KW-1185">Reference proteome</keyword>
<dbReference type="PANTHER" id="PTHR12124">
    <property type="entry name" value="POLYMYOSITIS/SCLERODERMA AUTOANTIGEN-RELATED"/>
    <property type="match status" value="1"/>
</dbReference>
<dbReference type="GO" id="GO:0071039">
    <property type="term" value="P:nuclear polyadenylation-dependent CUT catabolic process"/>
    <property type="evidence" value="ECO:0007669"/>
    <property type="project" value="TreeGrafter"/>
</dbReference>
<dbReference type="GO" id="GO:0071040">
    <property type="term" value="P:nuclear polyadenylation-dependent antisense transcript catabolic process"/>
    <property type="evidence" value="ECO:0007669"/>
    <property type="project" value="TreeGrafter"/>
</dbReference>
<evidence type="ECO:0000313" key="5">
    <source>
        <dbReference type="Proteomes" id="UP000054524"/>
    </source>
</evidence>
<dbReference type="GeneID" id="77676738"/>
<dbReference type="OrthoDB" id="2250022at2759"/>
<dbReference type="SUPFAM" id="SSF53098">
    <property type="entry name" value="Ribonuclease H-like"/>
    <property type="match status" value="1"/>
</dbReference>
<evidence type="ECO:0000256" key="1">
    <source>
        <dbReference type="ARBA" id="ARBA00004123"/>
    </source>
</evidence>
<dbReference type="GO" id="GO:0000176">
    <property type="term" value="C:nuclear exosome (RNase complex)"/>
    <property type="evidence" value="ECO:0007669"/>
    <property type="project" value="TreeGrafter"/>
</dbReference>
<dbReference type="SUPFAM" id="SSF47819">
    <property type="entry name" value="HRDC-like"/>
    <property type="match status" value="1"/>
</dbReference>
<dbReference type="GO" id="GO:0005730">
    <property type="term" value="C:nucleolus"/>
    <property type="evidence" value="ECO:0007669"/>
    <property type="project" value="TreeGrafter"/>
</dbReference>
<protein>
    <recommendedName>
        <fullName evidence="3">HRDC domain-containing protein</fullName>
    </recommendedName>
</protein>
<dbReference type="PROSITE" id="PS50967">
    <property type="entry name" value="HRDC"/>
    <property type="match status" value="1"/>
</dbReference>
<name>A0A086J0W3_NEMA1</name>
<dbReference type="GO" id="GO:0071038">
    <property type="term" value="P:TRAMP-dependent tRNA surveillance pathway"/>
    <property type="evidence" value="ECO:0007669"/>
    <property type="project" value="TreeGrafter"/>
</dbReference>
<dbReference type="GO" id="GO:0071051">
    <property type="term" value="P:poly(A)-dependent snoRNA 3'-end processing"/>
    <property type="evidence" value="ECO:0007669"/>
    <property type="project" value="TreeGrafter"/>
</dbReference>
<comment type="subcellular location">
    <subcellularLocation>
        <location evidence="1">Nucleus</location>
    </subcellularLocation>
</comment>
<dbReference type="InterPro" id="IPR010997">
    <property type="entry name" value="HRDC-like_sf"/>
</dbReference>
<dbReference type="Gene3D" id="1.10.150.80">
    <property type="entry name" value="HRDC domain"/>
    <property type="match status" value="1"/>
</dbReference>
<dbReference type="InterPro" id="IPR002562">
    <property type="entry name" value="3'-5'_exonuclease_dom"/>
</dbReference>
<dbReference type="GO" id="GO:0071036">
    <property type="term" value="P:nuclear polyadenylation-dependent snoRNA catabolic process"/>
    <property type="evidence" value="ECO:0007669"/>
    <property type="project" value="TreeGrafter"/>
</dbReference>
<comment type="caution">
    <text evidence="4">The sequence shown here is derived from an EMBL/GenBank/DDBJ whole genome shotgun (WGS) entry which is preliminary data.</text>
</comment>
<dbReference type="GO" id="GO:0000467">
    <property type="term" value="P:exonucleolytic trimming to generate mature 3'-end of 5.8S rRNA from tricistronic rRNA transcript (SSU-rRNA, 5.8S rRNA, LSU-rRNA)"/>
    <property type="evidence" value="ECO:0007669"/>
    <property type="project" value="InterPro"/>
</dbReference>
<accession>A0A086J0W3</accession>
<reference evidence="4 5" key="1">
    <citation type="journal article" date="2014" name="Genome Announc.">
        <title>Genome Sequence of the Microsporidian Species Nematocida sp1 Strain ERTm6 (ATCC PRA-372).</title>
        <authorList>
            <person name="Bakowski M.A."/>
            <person name="Priest M."/>
            <person name="Young S."/>
            <person name="Cuomo C.A."/>
            <person name="Troemel E.R."/>
        </authorList>
    </citation>
    <scope>NUCLEOTIDE SEQUENCE [LARGE SCALE GENOMIC DNA]</scope>
    <source>
        <strain evidence="4 5">ERTm6</strain>
    </source>
</reference>
<dbReference type="SMART" id="SM00474">
    <property type="entry name" value="35EXOc"/>
    <property type="match status" value="1"/>
</dbReference>
<dbReference type="GO" id="GO:0071044">
    <property type="term" value="P:histone mRNA catabolic process"/>
    <property type="evidence" value="ECO:0007669"/>
    <property type="project" value="TreeGrafter"/>
</dbReference>